<evidence type="ECO:0000313" key="1">
    <source>
        <dbReference type="EMBL" id="ELY74613.1"/>
    </source>
</evidence>
<dbReference type="EMBL" id="AOII01000088">
    <property type="protein sequence ID" value="ELY74613.1"/>
    <property type="molecule type" value="Genomic_DNA"/>
</dbReference>
<sequence length="128" mass="13829">MAAATTPTATVANTFALLLRLVGTRVSTMTDDSGVESVTRREHDASWSANLEGPEHAMDRDLIVAQSKDAIAQTVAGYHVNLVTHGDHGHPETYLWDELEAAFDDVRLEYVDRCGCGGHVTRVHVGGD</sequence>
<dbReference type="eggNOG" id="arCOG08121">
    <property type="taxonomic scope" value="Archaea"/>
</dbReference>
<name>L9YNY0_9EURY</name>
<dbReference type="InterPro" id="IPR023906">
    <property type="entry name" value="rSAM_target_put"/>
</dbReference>
<evidence type="ECO:0000313" key="2">
    <source>
        <dbReference type="Proteomes" id="UP000011618"/>
    </source>
</evidence>
<proteinExistence type="predicted"/>
<dbReference type="AlphaFoldDB" id="L9YNY0"/>
<dbReference type="Pfam" id="PF26005">
    <property type="entry name" value="rSAM_target_put"/>
    <property type="match status" value="1"/>
</dbReference>
<dbReference type="Proteomes" id="UP000011618">
    <property type="component" value="Unassembled WGS sequence"/>
</dbReference>
<evidence type="ECO:0008006" key="3">
    <source>
        <dbReference type="Google" id="ProtNLM"/>
    </source>
</evidence>
<dbReference type="NCBIfam" id="TIGR03995">
    <property type="entry name" value="target_X_rSAM"/>
    <property type="match status" value="1"/>
</dbReference>
<dbReference type="PATRIC" id="fig|1227495.3.peg.3149"/>
<gene>
    <name evidence="1" type="ORF">C487_15714</name>
</gene>
<accession>L9YNY0</accession>
<comment type="caution">
    <text evidence="1">The sequence shown here is derived from an EMBL/GenBank/DDBJ whole genome shotgun (WGS) entry which is preliminary data.</text>
</comment>
<reference evidence="1 2" key="1">
    <citation type="journal article" date="2014" name="PLoS Genet.">
        <title>Phylogenetically driven sequencing of extremely halophilic archaea reveals strategies for static and dynamic osmo-response.</title>
        <authorList>
            <person name="Becker E.A."/>
            <person name="Seitzer P.M."/>
            <person name="Tritt A."/>
            <person name="Larsen D."/>
            <person name="Krusor M."/>
            <person name="Yao A.I."/>
            <person name="Wu D."/>
            <person name="Madern D."/>
            <person name="Eisen J.A."/>
            <person name="Darling A.E."/>
            <person name="Facciotti M.T."/>
        </authorList>
    </citation>
    <scope>NUCLEOTIDE SEQUENCE [LARGE SCALE GENOMIC DNA]</scope>
    <source>
        <strain evidence="1 2">DSM 3751</strain>
    </source>
</reference>
<protein>
    <recommendedName>
        <fullName evidence="3">CGCGG family rSAM-modified RiPP protein</fullName>
    </recommendedName>
</protein>
<organism evidence="1 2">
    <name type="scientific">Natrinema pallidum DSM 3751</name>
    <dbReference type="NCBI Taxonomy" id="1227495"/>
    <lineage>
        <taxon>Archaea</taxon>
        <taxon>Methanobacteriati</taxon>
        <taxon>Methanobacteriota</taxon>
        <taxon>Stenosarchaea group</taxon>
        <taxon>Halobacteria</taxon>
        <taxon>Halobacteriales</taxon>
        <taxon>Natrialbaceae</taxon>
        <taxon>Natrinema</taxon>
    </lineage>
</organism>